<sequence length="503" mass="57380">MKPTRLLRYDQERGKVLLCTSAPSDASYAALSHCWGSVQPLTLNSSTKHQLEEGLPLEAFPQTFKDAFWLIQQLKIPYIWIDSLCIVQDDNDDWVHESARMCDVYGNAYLTIAAMRASNCSEGFLGPIEGPEYTYIPFNQDGIDGNISIFPLPLSRVGPWSGIVDLEEEPLSKRAWALQERYLSPRTLHFACTQMYFECRSDFHAQDHHFKHKDTEPDFKIHRRVTAKDNEKPTDAWRNIVRRYTERYLTVESDKLPAIAGLAARVLFERSLRDGPTDEYLAGLWRDNLLSDLIWNIDDQSKTRGDSTSYTAPTWSWASVSHPVFFLAEVIQNLALVKDAKVDLESPENPFGRVTGGWVHLSSIKIHPDEVEDDGDLYFREGDARFRVSPIMDSSRFNLPAVRLVDYVNKKSELVAVPLTLHSELVEPEYEDDDPVAGAYFLILISSTSRQGPIDGLPCYRRIGLGISWKERMDGNDVDARRRLRDRCLEAMEQGTLEDIIIV</sequence>
<dbReference type="Pfam" id="PF06985">
    <property type="entry name" value="HET"/>
    <property type="match status" value="1"/>
</dbReference>
<dbReference type="PANTHER" id="PTHR33112:SF16">
    <property type="entry name" value="HETEROKARYON INCOMPATIBILITY DOMAIN-CONTAINING PROTEIN"/>
    <property type="match status" value="1"/>
</dbReference>
<protein>
    <submittedName>
        <fullName evidence="2">Heterokaryon incompatibility protein</fullName>
    </submittedName>
</protein>
<name>A0A8H4K1B0_9HYPO</name>
<dbReference type="InterPro" id="IPR010730">
    <property type="entry name" value="HET"/>
</dbReference>
<keyword evidence="3" id="KW-1185">Reference proteome</keyword>
<dbReference type="PANTHER" id="PTHR33112">
    <property type="entry name" value="DOMAIN PROTEIN, PUTATIVE-RELATED"/>
    <property type="match status" value="1"/>
</dbReference>
<dbReference type="AlphaFoldDB" id="A0A8H4K1B0"/>
<dbReference type="Proteomes" id="UP000605986">
    <property type="component" value="Unassembled WGS sequence"/>
</dbReference>
<feature type="domain" description="Heterokaryon incompatibility" evidence="1">
    <location>
        <begin position="28"/>
        <end position="180"/>
    </location>
</feature>
<gene>
    <name evidence="2" type="ORF">F53441_11995</name>
</gene>
<organism evidence="2 3">
    <name type="scientific">Fusarium austroafricanum</name>
    <dbReference type="NCBI Taxonomy" id="2364996"/>
    <lineage>
        <taxon>Eukaryota</taxon>
        <taxon>Fungi</taxon>
        <taxon>Dikarya</taxon>
        <taxon>Ascomycota</taxon>
        <taxon>Pezizomycotina</taxon>
        <taxon>Sordariomycetes</taxon>
        <taxon>Hypocreomycetidae</taxon>
        <taxon>Hypocreales</taxon>
        <taxon>Nectriaceae</taxon>
        <taxon>Fusarium</taxon>
        <taxon>Fusarium concolor species complex</taxon>
    </lineage>
</organism>
<proteinExistence type="predicted"/>
<evidence type="ECO:0000259" key="1">
    <source>
        <dbReference type="Pfam" id="PF06985"/>
    </source>
</evidence>
<reference evidence="2" key="1">
    <citation type="submission" date="2020-01" db="EMBL/GenBank/DDBJ databases">
        <title>Identification and distribution of gene clusters putatively required for synthesis of sphingolipid metabolism inhibitors in phylogenetically diverse species of the filamentous fungus Fusarium.</title>
        <authorList>
            <person name="Kim H.-S."/>
            <person name="Busman M."/>
            <person name="Brown D.W."/>
            <person name="Divon H."/>
            <person name="Uhlig S."/>
            <person name="Proctor R.H."/>
        </authorList>
    </citation>
    <scope>NUCLEOTIDE SEQUENCE</scope>
    <source>
        <strain evidence="2">NRRL 53441</strain>
    </source>
</reference>
<evidence type="ECO:0000313" key="3">
    <source>
        <dbReference type="Proteomes" id="UP000605986"/>
    </source>
</evidence>
<dbReference type="OrthoDB" id="3486565at2759"/>
<comment type="caution">
    <text evidence="2">The sequence shown here is derived from an EMBL/GenBank/DDBJ whole genome shotgun (WGS) entry which is preliminary data.</text>
</comment>
<accession>A0A8H4K1B0</accession>
<dbReference type="EMBL" id="JAADJG010000618">
    <property type="protein sequence ID" value="KAF4441591.1"/>
    <property type="molecule type" value="Genomic_DNA"/>
</dbReference>
<evidence type="ECO:0000313" key="2">
    <source>
        <dbReference type="EMBL" id="KAF4441591.1"/>
    </source>
</evidence>